<keyword evidence="2" id="KW-1185">Reference proteome</keyword>
<dbReference type="AlphaFoldDB" id="A0AAD7HYT1"/>
<accession>A0AAD7HYT1</accession>
<proteinExistence type="predicted"/>
<organism evidence="1 2">
    <name type="scientific">Mycena metata</name>
    <dbReference type="NCBI Taxonomy" id="1033252"/>
    <lineage>
        <taxon>Eukaryota</taxon>
        <taxon>Fungi</taxon>
        <taxon>Dikarya</taxon>
        <taxon>Basidiomycota</taxon>
        <taxon>Agaricomycotina</taxon>
        <taxon>Agaricomycetes</taxon>
        <taxon>Agaricomycetidae</taxon>
        <taxon>Agaricales</taxon>
        <taxon>Marasmiineae</taxon>
        <taxon>Mycenaceae</taxon>
        <taxon>Mycena</taxon>
    </lineage>
</organism>
<name>A0AAD7HYT1_9AGAR</name>
<reference evidence="1" key="1">
    <citation type="submission" date="2023-03" db="EMBL/GenBank/DDBJ databases">
        <title>Massive genome expansion in bonnet fungi (Mycena s.s.) driven by repeated elements and novel gene families across ecological guilds.</title>
        <authorList>
            <consortium name="Lawrence Berkeley National Laboratory"/>
            <person name="Harder C.B."/>
            <person name="Miyauchi S."/>
            <person name="Viragh M."/>
            <person name="Kuo A."/>
            <person name="Thoen E."/>
            <person name="Andreopoulos B."/>
            <person name="Lu D."/>
            <person name="Skrede I."/>
            <person name="Drula E."/>
            <person name="Henrissat B."/>
            <person name="Morin E."/>
            <person name="Kohler A."/>
            <person name="Barry K."/>
            <person name="LaButti K."/>
            <person name="Morin E."/>
            <person name="Salamov A."/>
            <person name="Lipzen A."/>
            <person name="Mereny Z."/>
            <person name="Hegedus B."/>
            <person name="Baldrian P."/>
            <person name="Stursova M."/>
            <person name="Weitz H."/>
            <person name="Taylor A."/>
            <person name="Grigoriev I.V."/>
            <person name="Nagy L.G."/>
            <person name="Martin F."/>
            <person name="Kauserud H."/>
        </authorList>
    </citation>
    <scope>NUCLEOTIDE SEQUENCE</scope>
    <source>
        <strain evidence="1">CBHHK182m</strain>
    </source>
</reference>
<gene>
    <name evidence="1" type="ORF">B0H16DRAFT_1469612</name>
</gene>
<protein>
    <submittedName>
        <fullName evidence="1">Uncharacterized protein</fullName>
    </submittedName>
</protein>
<evidence type="ECO:0000313" key="2">
    <source>
        <dbReference type="Proteomes" id="UP001215598"/>
    </source>
</evidence>
<comment type="caution">
    <text evidence="1">The sequence shown here is derived from an EMBL/GenBank/DDBJ whole genome shotgun (WGS) entry which is preliminary data.</text>
</comment>
<dbReference type="Proteomes" id="UP001215598">
    <property type="component" value="Unassembled WGS sequence"/>
</dbReference>
<dbReference type="EMBL" id="JARKIB010000159">
    <property type="protein sequence ID" value="KAJ7730447.1"/>
    <property type="molecule type" value="Genomic_DNA"/>
</dbReference>
<sequence>MSPGPNGFAFIPPDAALFNASKVVIVSNGRCREATVTGNGPPVALPIFWRVTAVASLQLGTVTMAKEEGVKTVFVGGKSDVKQEYCGTVGGQSTDYSTLDTDIKTTHLKTNSLAPPDLYVCPATSRYPAFLPRLPTAYFRG</sequence>
<evidence type="ECO:0000313" key="1">
    <source>
        <dbReference type="EMBL" id="KAJ7730447.1"/>
    </source>
</evidence>